<protein>
    <submittedName>
        <fullName evidence="1">Phosphotransferase</fullName>
    </submittedName>
</protein>
<accession>A0ABR5NE58</accession>
<dbReference type="EMBL" id="LJJB01000007">
    <property type="protein sequence ID" value="KQL49836.1"/>
    <property type="molecule type" value="Genomic_DNA"/>
</dbReference>
<dbReference type="Gene3D" id="3.40.50.300">
    <property type="entry name" value="P-loop containing nucleotide triphosphate hydrolases"/>
    <property type="match status" value="1"/>
</dbReference>
<proteinExistence type="predicted"/>
<sequence length="182" mass="20681">MQTLEQRGIYLITGIMASGKSTVAQLLAEKFEKSVHLRGDVFRRMIVSWREETLPDATDEAIRQLRLRYKLAAAAADTYFNAGFTVVLQDVMLGAMLQETVDLIQNTPLHVIVLCPSQEAVETREAARAKKGYGLWDVSELDRQLREETPRIGMWIDTTELSAEETVEQIWLRARGEARVKE</sequence>
<comment type="caution">
    <text evidence="1">The sequence shown here is derived from an EMBL/GenBank/DDBJ whole genome shotgun (WGS) entry which is preliminary data.</text>
</comment>
<dbReference type="InterPro" id="IPR027417">
    <property type="entry name" value="P-loop_NTPase"/>
</dbReference>
<dbReference type="Pfam" id="PF13671">
    <property type="entry name" value="AAA_33"/>
    <property type="match status" value="1"/>
</dbReference>
<dbReference type="RefSeq" id="WP_055744159.1">
    <property type="nucleotide sequence ID" value="NZ_LJJB01000007.1"/>
</dbReference>
<evidence type="ECO:0000313" key="1">
    <source>
        <dbReference type="EMBL" id="KQL49836.1"/>
    </source>
</evidence>
<dbReference type="Proteomes" id="UP000051063">
    <property type="component" value="Unassembled WGS sequence"/>
</dbReference>
<organism evidence="1 2">
    <name type="scientific">Brevibacillus choshinensis</name>
    <dbReference type="NCBI Taxonomy" id="54911"/>
    <lineage>
        <taxon>Bacteria</taxon>
        <taxon>Bacillati</taxon>
        <taxon>Bacillota</taxon>
        <taxon>Bacilli</taxon>
        <taxon>Bacillales</taxon>
        <taxon>Paenibacillaceae</taxon>
        <taxon>Brevibacillus</taxon>
    </lineage>
</organism>
<name>A0ABR5NE58_BRECH</name>
<evidence type="ECO:0000313" key="2">
    <source>
        <dbReference type="Proteomes" id="UP000051063"/>
    </source>
</evidence>
<keyword evidence="2" id="KW-1185">Reference proteome</keyword>
<reference evidence="1 2" key="1">
    <citation type="submission" date="2015-09" db="EMBL/GenBank/DDBJ databases">
        <title>Genome sequencing project for genomic taxonomy and phylogenomics of Bacillus-like bacteria.</title>
        <authorList>
            <person name="Liu B."/>
            <person name="Wang J."/>
            <person name="Zhu Y."/>
            <person name="Liu G."/>
            <person name="Chen Q."/>
            <person name="Chen Z."/>
            <person name="Lan J."/>
            <person name="Che J."/>
            <person name="Ge C."/>
            <person name="Shi H."/>
            <person name="Pan Z."/>
            <person name="Liu X."/>
        </authorList>
    </citation>
    <scope>NUCLEOTIDE SEQUENCE [LARGE SCALE GENOMIC DNA]</scope>
    <source>
        <strain evidence="1 2">DSM 8552</strain>
    </source>
</reference>
<gene>
    <name evidence="1" type="ORF">AN963_09090</name>
</gene>
<dbReference type="SUPFAM" id="SSF52540">
    <property type="entry name" value="P-loop containing nucleoside triphosphate hydrolases"/>
    <property type="match status" value="1"/>
</dbReference>